<gene>
    <name evidence="3 4 5 6" type="primary">LOC113499614</name>
</gene>
<evidence type="ECO:0000313" key="4">
    <source>
        <dbReference type="RefSeq" id="XP_026735932.1"/>
    </source>
</evidence>
<evidence type="ECO:0000313" key="5">
    <source>
        <dbReference type="RefSeq" id="XP_026735933.1"/>
    </source>
</evidence>
<name>A0A7E5W6S7_TRINI</name>
<evidence type="ECO:0000313" key="2">
    <source>
        <dbReference type="Proteomes" id="UP000322000"/>
    </source>
</evidence>
<dbReference type="RefSeq" id="XP_026735931.1">
    <property type="nucleotide sequence ID" value="XM_026880130.1"/>
</dbReference>
<dbReference type="Proteomes" id="UP000322000">
    <property type="component" value="Chromosome 12"/>
</dbReference>
<evidence type="ECO:0000313" key="6">
    <source>
        <dbReference type="RefSeq" id="XP_026735934.1"/>
    </source>
</evidence>
<dbReference type="AlphaFoldDB" id="A0A7E5W6S7"/>
<feature type="region of interest" description="Disordered" evidence="1">
    <location>
        <begin position="298"/>
        <end position="367"/>
    </location>
</feature>
<dbReference type="RefSeq" id="XP_026735933.1">
    <property type="nucleotide sequence ID" value="XM_026880132.1"/>
</dbReference>
<organism evidence="2 3">
    <name type="scientific">Trichoplusia ni</name>
    <name type="common">Cabbage looper</name>
    <dbReference type="NCBI Taxonomy" id="7111"/>
    <lineage>
        <taxon>Eukaryota</taxon>
        <taxon>Metazoa</taxon>
        <taxon>Ecdysozoa</taxon>
        <taxon>Arthropoda</taxon>
        <taxon>Hexapoda</taxon>
        <taxon>Insecta</taxon>
        <taxon>Pterygota</taxon>
        <taxon>Neoptera</taxon>
        <taxon>Endopterygota</taxon>
        <taxon>Lepidoptera</taxon>
        <taxon>Glossata</taxon>
        <taxon>Ditrysia</taxon>
        <taxon>Noctuoidea</taxon>
        <taxon>Noctuidae</taxon>
        <taxon>Plusiinae</taxon>
        <taxon>Trichoplusia</taxon>
    </lineage>
</organism>
<keyword evidence="2" id="KW-1185">Reference proteome</keyword>
<dbReference type="RefSeq" id="XP_026735934.1">
    <property type="nucleotide sequence ID" value="XM_026880133.1"/>
</dbReference>
<reference evidence="3 4" key="1">
    <citation type="submission" date="2025-04" db="UniProtKB">
        <authorList>
            <consortium name="RefSeq"/>
        </authorList>
    </citation>
    <scope>IDENTIFICATION</scope>
</reference>
<proteinExistence type="predicted"/>
<accession>A0A7E5W6S7</accession>
<evidence type="ECO:0000256" key="1">
    <source>
        <dbReference type="SAM" id="MobiDB-lite"/>
    </source>
</evidence>
<protein>
    <submittedName>
        <fullName evidence="3 4">Uncharacterized protein LOC113499614 isoform X1</fullName>
    </submittedName>
</protein>
<evidence type="ECO:0000313" key="3">
    <source>
        <dbReference type="RefSeq" id="XP_026735931.1"/>
    </source>
</evidence>
<feature type="compositionally biased region" description="Basic residues" evidence="1">
    <location>
        <begin position="331"/>
        <end position="349"/>
    </location>
</feature>
<dbReference type="RefSeq" id="XP_026735932.1">
    <property type="nucleotide sequence ID" value="XM_026880131.1"/>
</dbReference>
<dbReference type="OrthoDB" id="10071234at2759"/>
<dbReference type="KEGG" id="tnl:113499614"/>
<sequence>MEGGGRQSRLLGRLLGRLRGDHHKYNLDKRYSLTSVSSPLYNQVEVLHPYQHKRVRSSRRKLTAHTNVSTSPIDLKSVYYVHIKPSTNEALHVSSMSESTGCSTNNEDEDLEPQVCNRASPNASSAIDDDQFAANIDLSDLFSRYGGQYLTPEQLPEFCDQLHHLVEVIRNIQSYAKVTGEYPSELERRLEQEAREVSALAAEARNARDVVVRARAQRRAVRAHRKHIVSHLANLRESEIRELESTVRLSDRKLFKSWEALKEAAEAAAFEPLLDEIKSKQTALECLVRLVESRRSALSRAAAPSPTPLPPPENHENDDSGATGASGGSGGRKRHEGARRAGGKRRRREPRSVPLSGEPSRHAPPPQVTLYIQGTESTSRYRVGSAGAVALTPLELPSGGSVRDILFFTTN</sequence>
<dbReference type="GeneID" id="113499614"/>